<dbReference type="GO" id="GO:0003723">
    <property type="term" value="F:RNA binding"/>
    <property type="evidence" value="ECO:0007669"/>
    <property type="project" value="UniProtKB-UniRule"/>
</dbReference>
<protein>
    <recommendedName>
        <fullName evidence="3">RRM domain-containing protein</fullName>
    </recommendedName>
</protein>
<feature type="region of interest" description="Disordered" evidence="2">
    <location>
        <begin position="136"/>
        <end position="181"/>
    </location>
</feature>
<organism evidence="4 5">
    <name type="scientific">Rhodotorula paludigena</name>
    <dbReference type="NCBI Taxonomy" id="86838"/>
    <lineage>
        <taxon>Eukaryota</taxon>
        <taxon>Fungi</taxon>
        <taxon>Dikarya</taxon>
        <taxon>Basidiomycota</taxon>
        <taxon>Pucciniomycotina</taxon>
        <taxon>Microbotryomycetes</taxon>
        <taxon>Sporidiobolales</taxon>
        <taxon>Sporidiobolaceae</taxon>
        <taxon>Rhodotorula</taxon>
    </lineage>
</organism>
<dbReference type="SMART" id="SM00360">
    <property type="entry name" value="RRM"/>
    <property type="match status" value="2"/>
</dbReference>
<keyword evidence="5" id="KW-1185">Reference proteome</keyword>
<comment type="caution">
    <text evidence="4">The sequence shown here is derived from an EMBL/GenBank/DDBJ whole genome shotgun (WGS) entry which is preliminary data.</text>
</comment>
<dbReference type="Proteomes" id="UP001342314">
    <property type="component" value="Unassembled WGS sequence"/>
</dbReference>
<dbReference type="InterPro" id="IPR012677">
    <property type="entry name" value="Nucleotide-bd_a/b_plait_sf"/>
</dbReference>
<keyword evidence="1" id="KW-0694">RNA-binding</keyword>
<dbReference type="Pfam" id="PF00076">
    <property type="entry name" value="RRM_1"/>
    <property type="match status" value="1"/>
</dbReference>
<evidence type="ECO:0000313" key="5">
    <source>
        <dbReference type="Proteomes" id="UP001342314"/>
    </source>
</evidence>
<dbReference type="SUPFAM" id="SSF54928">
    <property type="entry name" value="RNA-binding domain, RBD"/>
    <property type="match status" value="1"/>
</dbReference>
<reference evidence="4 5" key="1">
    <citation type="submission" date="2021-12" db="EMBL/GenBank/DDBJ databases">
        <title>High titer production of polyol ester of fatty acids by Rhodotorula paludigena BS15 towards product separation-free biomass refinery.</title>
        <authorList>
            <person name="Mano J."/>
            <person name="Ono H."/>
            <person name="Tanaka T."/>
            <person name="Naito K."/>
            <person name="Sushida H."/>
            <person name="Ike M."/>
            <person name="Tokuyasu K."/>
            <person name="Kitaoka M."/>
        </authorList>
    </citation>
    <scope>NUCLEOTIDE SEQUENCE [LARGE SCALE GENOMIC DNA]</scope>
    <source>
        <strain evidence="4 5">BS15</strain>
    </source>
</reference>
<gene>
    <name evidence="4" type="ORF">Rhopal_001378-T1</name>
</gene>
<proteinExistence type="predicted"/>
<evidence type="ECO:0000259" key="3">
    <source>
        <dbReference type="PROSITE" id="PS50102"/>
    </source>
</evidence>
<feature type="compositionally biased region" description="Low complexity" evidence="2">
    <location>
        <begin position="412"/>
        <end position="426"/>
    </location>
</feature>
<evidence type="ECO:0000313" key="4">
    <source>
        <dbReference type="EMBL" id="GJN88412.1"/>
    </source>
</evidence>
<dbReference type="InterPro" id="IPR000504">
    <property type="entry name" value="RRM_dom"/>
</dbReference>
<dbReference type="CDD" id="cd00590">
    <property type="entry name" value="RRM_SF"/>
    <property type="match status" value="1"/>
</dbReference>
<dbReference type="AlphaFoldDB" id="A0AAV5GGA8"/>
<dbReference type="PROSITE" id="PS50102">
    <property type="entry name" value="RRM"/>
    <property type="match status" value="1"/>
</dbReference>
<accession>A0AAV5GGA8</accession>
<evidence type="ECO:0000256" key="2">
    <source>
        <dbReference type="SAM" id="MobiDB-lite"/>
    </source>
</evidence>
<dbReference type="EMBL" id="BQKY01000003">
    <property type="protein sequence ID" value="GJN88412.1"/>
    <property type="molecule type" value="Genomic_DNA"/>
</dbReference>
<dbReference type="Gene3D" id="3.30.70.330">
    <property type="match status" value="1"/>
</dbReference>
<feature type="compositionally biased region" description="Low complexity" evidence="2">
    <location>
        <begin position="152"/>
        <end position="170"/>
    </location>
</feature>
<sequence length="579" mass="63063">MAAAPSLADPSVMLAHERTDELVKCVERDDLLGVLLVLCYCVDDEVNGKASAFPMTPLETAVCYPTRRFAVRRLIIECLLHRGASADDILRKPAASAHAAPLSVLRGWRSGGREQASIAYQLCFVLSLEEAETYITDNGLGPDGPHDPPPTASSGPPSGEASTSTAPAEPSAREGVAGAPQPSSHWIYVGRLPLQTAERWIYDKLAQAGTPANDIFLSKARNQPSRFAFVGFITAQAAQLAVRILDQEFVHGNTVSATRFRDRSTGSTQPHISEADLIARRYVGAQRHAALPPTERRIGLFLLHLPPGTTESEIYLFLRRSVPAAQIGAIEVRRAGLSVLAFADVPDEQACQRAIVGLDGEALGGYGVRVSWLEPRSLWSPTQHAVADAMARYRDFLENEKRSSAARPTAANNESTNESISSSITELSRTHEPTELDIQRLRSLGMDDDQIKAIERIWTPLHEPPAQPDGSAPFDRSVDITVQFGHVTQSEARAALEHNAKAPAFPDDAAMQARYEAFLRAQTGDSRDWYTVFFAQLADFNRSSAAFTAKAREIVNSAAVGAEKENKMEMDASDVKQEE</sequence>
<evidence type="ECO:0000256" key="1">
    <source>
        <dbReference type="PROSITE-ProRule" id="PRU00176"/>
    </source>
</evidence>
<name>A0AAV5GGA8_9BASI</name>
<dbReference type="InterPro" id="IPR035979">
    <property type="entry name" value="RBD_domain_sf"/>
</dbReference>
<feature type="region of interest" description="Disordered" evidence="2">
    <location>
        <begin position="402"/>
        <end position="432"/>
    </location>
</feature>
<feature type="domain" description="RRM" evidence="3">
    <location>
        <begin position="185"/>
        <end position="262"/>
    </location>
</feature>